<sequence>MTEEITKKEKIKNLVIVGNILGCLTILLFILRFALESRYGSSILENIAFVTALLTFISYLIGNLILKKIIGSIASLALIIFIIITLLT</sequence>
<proteinExistence type="predicted"/>
<dbReference type="EMBL" id="QXRZ01000021">
    <property type="protein sequence ID" value="RIL40944.1"/>
    <property type="molecule type" value="Genomic_DNA"/>
</dbReference>
<dbReference type="RefSeq" id="WP_107373601.1">
    <property type="nucleotide sequence ID" value="NZ_PZJB01000109.1"/>
</dbReference>
<dbReference type="AlphaFoldDB" id="A0A418HKA4"/>
<name>A0A418HKA4_STAGA</name>
<evidence type="ECO:0000313" key="3">
    <source>
        <dbReference type="Proteomes" id="UP000283576"/>
    </source>
</evidence>
<dbReference type="Proteomes" id="UP000283576">
    <property type="component" value="Unassembled WGS sequence"/>
</dbReference>
<evidence type="ECO:0000313" key="2">
    <source>
        <dbReference type="EMBL" id="RIL40944.1"/>
    </source>
</evidence>
<protein>
    <submittedName>
        <fullName evidence="2">Uncharacterized protein</fullName>
    </submittedName>
</protein>
<keyword evidence="1" id="KW-0812">Transmembrane</keyword>
<feature type="transmembrane region" description="Helical" evidence="1">
    <location>
        <begin position="43"/>
        <end position="62"/>
    </location>
</feature>
<comment type="caution">
    <text evidence="2">The sequence shown here is derived from an EMBL/GenBank/DDBJ whole genome shotgun (WGS) entry which is preliminary data.</text>
</comment>
<reference evidence="2 3" key="1">
    <citation type="journal article" date="2016" name="Front. Microbiol.">
        <title>Comprehensive Phylogenetic Analysis of Bovine Non-aureus Staphylococci Species Based on Whole-Genome Sequencing.</title>
        <authorList>
            <person name="Naushad S."/>
            <person name="Barkema H.W."/>
            <person name="Luby C."/>
            <person name="Condas L.A."/>
            <person name="Nobrega D.B."/>
            <person name="Carson D.A."/>
            <person name="De Buck J."/>
        </authorList>
    </citation>
    <scope>NUCLEOTIDE SEQUENCE [LARGE SCALE GENOMIC DNA]</scope>
    <source>
        <strain evidence="2 3">SNUC 1388</strain>
    </source>
</reference>
<feature type="transmembrane region" description="Helical" evidence="1">
    <location>
        <begin position="12"/>
        <end position="31"/>
    </location>
</feature>
<evidence type="ECO:0000256" key="1">
    <source>
        <dbReference type="SAM" id="Phobius"/>
    </source>
</evidence>
<feature type="transmembrane region" description="Helical" evidence="1">
    <location>
        <begin position="69"/>
        <end position="87"/>
    </location>
</feature>
<keyword evidence="1" id="KW-1133">Transmembrane helix</keyword>
<accession>A0A418HKA4</accession>
<keyword evidence="1" id="KW-0472">Membrane</keyword>
<organism evidence="2 3">
    <name type="scientific">Staphylococcus gallinarum</name>
    <dbReference type="NCBI Taxonomy" id="1293"/>
    <lineage>
        <taxon>Bacteria</taxon>
        <taxon>Bacillati</taxon>
        <taxon>Bacillota</taxon>
        <taxon>Bacilli</taxon>
        <taxon>Bacillales</taxon>
        <taxon>Staphylococcaceae</taxon>
        <taxon>Staphylococcus</taxon>
    </lineage>
</organism>
<gene>
    <name evidence="2" type="ORF">BUZ01_13860</name>
</gene>